<dbReference type="GO" id="GO:0016020">
    <property type="term" value="C:membrane"/>
    <property type="evidence" value="ECO:0007669"/>
    <property type="project" value="InterPro"/>
</dbReference>
<reference evidence="12 13" key="1">
    <citation type="submission" date="2018-12" db="EMBL/GenBank/DDBJ databases">
        <title>Mesorhizobium carbonis sp. nov., isolated from coal mine water.</title>
        <authorList>
            <person name="Xin W."/>
            <person name="Xu Z."/>
            <person name="Xiang F."/>
            <person name="Zhang J."/>
            <person name="Xi L."/>
            <person name="Liu J."/>
        </authorList>
    </citation>
    <scope>NUCLEOTIDE SEQUENCE [LARGE SCALE GENOMIC DNA]</scope>
    <source>
        <strain evidence="12 13">B2.3</strain>
    </source>
</reference>
<keyword evidence="13" id="KW-1185">Reference proteome</keyword>
<evidence type="ECO:0000256" key="8">
    <source>
        <dbReference type="ARBA" id="ARBA00022801"/>
    </source>
</evidence>
<dbReference type="AlphaFoldDB" id="A0A429Z133"/>
<dbReference type="GO" id="GO:0031012">
    <property type="term" value="C:extracellular matrix"/>
    <property type="evidence" value="ECO:0007669"/>
    <property type="project" value="InterPro"/>
</dbReference>
<dbReference type="OrthoDB" id="223957at2"/>
<name>A0A429Z133_9HYPH</name>
<comment type="similarity">
    <text evidence="3">Belongs to the peptidase M10B family.</text>
</comment>
<dbReference type="GO" id="GO:0004222">
    <property type="term" value="F:metalloendopeptidase activity"/>
    <property type="evidence" value="ECO:0007669"/>
    <property type="project" value="InterPro"/>
</dbReference>
<feature type="domain" description="Peptidase metallopeptidase" evidence="11">
    <location>
        <begin position="20"/>
        <end position="192"/>
    </location>
</feature>
<dbReference type="InterPro" id="IPR034033">
    <property type="entry name" value="Serralysin-like"/>
</dbReference>
<dbReference type="GO" id="GO:0006508">
    <property type="term" value="P:proteolysis"/>
    <property type="evidence" value="ECO:0007669"/>
    <property type="project" value="UniProtKB-KW"/>
</dbReference>
<dbReference type="GO" id="GO:0005509">
    <property type="term" value="F:calcium ion binding"/>
    <property type="evidence" value="ECO:0007669"/>
    <property type="project" value="InterPro"/>
</dbReference>
<dbReference type="Pfam" id="PF00413">
    <property type="entry name" value="Peptidase_M10"/>
    <property type="match status" value="1"/>
</dbReference>
<evidence type="ECO:0000256" key="4">
    <source>
        <dbReference type="ARBA" id="ARBA00022525"/>
    </source>
</evidence>
<comment type="cofactor">
    <cofactor evidence="1">
        <name>Ca(2+)</name>
        <dbReference type="ChEBI" id="CHEBI:29108"/>
    </cofactor>
</comment>
<evidence type="ECO:0000256" key="5">
    <source>
        <dbReference type="ARBA" id="ARBA00022670"/>
    </source>
</evidence>
<keyword evidence="9" id="KW-0862">Zinc</keyword>
<dbReference type="EMBL" id="RWKW01000017">
    <property type="protein sequence ID" value="RST87432.1"/>
    <property type="molecule type" value="Genomic_DNA"/>
</dbReference>
<comment type="subcellular location">
    <subcellularLocation>
        <location evidence="2">Secreted</location>
    </subcellularLocation>
</comment>
<keyword evidence="4" id="KW-0964">Secreted</keyword>
<dbReference type="SMART" id="SM00235">
    <property type="entry name" value="ZnMc"/>
    <property type="match status" value="1"/>
</dbReference>
<evidence type="ECO:0000313" key="12">
    <source>
        <dbReference type="EMBL" id="RST87432.1"/>
    </source>
</evidence>
<gene>
    <name evidence="12" type="ORF">EJC49_05505</name>
</gene>
<protein>
    <submittedName>
        <fullName evidence="12">Matrixin family metalloprotease</fullName>
    </submittedName>
</protein>
<evidence type="ECO:0000256" key="6">
    <source>
        <dbReference type="ARBA" id="ARBA00022723"/>
    </source>
</evidence>
<dbReference type="InterPro" id="IPR006026">
    <property type="entry name" value="Peptidase_Metallo"/>
</dbReference>
<dbReference type="SUPFAM" id="SSF55486">
    <property type="entry name" value="Metalloproteases ('zincins'), catalytic domain"/>
    <property type="match status" value="1"/>
</dbReference>
<dbReference type="Gene3D" id="3.40.390.10">
    <property type="entry name" value="Collagenase (Catalytic Domain)"/>
    <property type="match status" value="1"/>
</dbReference>
<evidence type="ECO:0000256" key="3">
    <source>
        <dbReference type="ARBA" id="ARBA00009490"/>
    </source>
</evidence>
<dbReference type="InterPro" id="IPR011049">
    <property type="entry name" value="Serralysin-like_metalloprot_C"/>
</dbReference>
<keyword evidence="10 12" id="KW-0482">Metalloprotease</keyword>
<dbReference type="SUPFAM" id="SSF49313">
    <property type="entry name" value="Cadherin-like"/>
    <property type="match status" value="1"/>
</dbReference>
<dbReference type="PANTHER" id="PTHR10201">
    <property type="entry name" value="MATRIX METALLOPROTEINASE"/>
    <property type="match status" value="1"/>
</dbReference>
<dbReference type="InterPro" id="IPR024079">
    <property type="entry name" value="MetalloPept_cat_dom_sf"/>
</dbReference>
<dbReference type="Proteomes" id="UP000278398">
    <property type="component" value="Unassembled WGS sequence"/>
</dbReference>
<organism evidence="12 13">
    <name type="scientific">Aquibium carbonis</name>
    <dbReference type="NCBI Taxonomy" id="2495581"/>
    <lineage>
        <taxon>Bacteria</taxon>
        <taxon>Pseudomonadati</taxon>
        <taxon>Pseudomonadota</taxon>
        <taxon>Alphaproteobacteria</taxon>
        <taxon>Hyphomicrobiales</taxon>
        <taxon>Phyllobacteriaceae</taxon>
        <taxon>Aquibium</taxon>
    </lineage>
</organism>
<dbReference type="Pfam" id="PF00353">
    <property type="entry name" value="HemolysinCabind"/>
    <property type="match status" value="1"/>
</dbReference>
<evidence type="ECO:0000259" key="11">
    <source>
        <dbReference type="SMART" id="SM00235"/>
    </source>
</evidence>
<sequence>MPATASVSPTGDIRIDGLLSGIRWGVDTLTFSFPTSGSFYGSTYGNGEHLNNFEAFTPLQQDAIRTILKSYSEVTNLKFFEVTESSTVHGDLRYAESDSPSTAWAYYPSTSAAGGDAWFNNSKNWYDNPAKGNYAWLTMLHETGHALGLKHPHEARGSFGALSAEYDSLEYSVMSYRSFIGASTTSGYTNASTSYPQTLMMLDIAALQKMYGANFTTNAGDTVYKWNPATGEMSINGVGQGAPAGNKIFMTVWDGGGNDTYDFSAYSTNLSVDLNPGGWTTTSTTQLASLGSGKVAVGNIANALLFENNPASLIENVIGGSGNDRLIGNAADNTFVGGKGNDYIDGGAGQDTVIYTGLTSDYLRVEGSDGTWTITDQRSNGDGIDTLKNIEYLRFSDGVIALGGQTTPDQQPDQPVVVNAAPVAYADSYAAAKNTKLVVTAANGVLKNDFDADGDTLSATLVKGPAKGALSLKADGSFVYTPAKNFTGTVSFTYKASDGESTSATTTVTLVVGAAAAKGSKASKGAADHDHHVGDDQIPAPVSLTDKNADWLPFLLAKSKIAEFASASSGEHPKLALLADLMKSVEGLGGGQKHIKLHDFDDHGHGAAGLPDYMASAYSEFHLA</sequence>
<dbReference type="Gene3D" id="2.150.10.10">
    <property type="entry name" value="Serralysin-like metalloprotease, C-terminal"/>
    <property type="match status" value="1"/>
</dbReference>
<evidence type="ECO:0000313" key="13">
    <source>
        <dbReference type="Proteomes" id="UP000278398"/>
    </source>
</evidence>
<accession>A0A429Z133</accession>
<dbReference type="Pfam" id="PF17963">
    <property type="entry name" value="Big_9"/>
    <property type="match status" value="1"/>
</dbReference>
<evidence type="ECO:0000256" key="10">
    <source>
        <dbReference type="ARBA" id="ARBA00023049"/>
    </source>
</evidence>
<dbReference type="PANTHER" id="PTHR10201:SF323">
    <property type="entry name" value="MATRIX METALLOPROTEINASE-21"/>
    <property type="match status" value="1"/>
</dbReference>
<dbReference type="CDD" id="cd04277">
    <property type="entry name" value="ZnMc_serralysin_like"/>
    <property type="match status" value="1"/>
</dbReference>
<dbReference type="GO" id="GO:0005615">
    <property type="term" value="C:extracellular space"/>
    <property type="evidence" value="ECO:0007669"/>
    <property type="project" value="InterPro"/>
</dbReference>
<dbReference type="GO" id="GO:0008270">
    <property type="term" value="F:zinc ion binding"/>
    <property type="evidence" value="ECO:0007669"/>
    <property type="project" value="InterPro"/>
</dbReference>
<comment type="caution">
    <text evidence="12">The sequence shown here is derived from an EMBL/GenBank/DDBJ whole genome shotgun (WGS) entry which is preliminary data.</text>
</comment>
<dbReference type="InterPro" id="IPR015919">
    <property type="entry name" value="Cadherin-like_sf"/>
</dbReference>
<dbReference type="InterPro" id="IPR001343">
    <property type="entry name" value="Hemolysn_Ca-bd"/>
</dbReference>
<proteinExistence type="inferred from homology"/>
<keyword evidence="6" id="KW-0479">Metal-binding</keyword>
<dbReference type="InterPro" id="IPR001818">
    <property type="entry name" value="Pept_M10_metallopeptidase"/>
</dbReference>
<keyword evidence="8" id="KW-0378">Hydrolase</keyword>
<keyword evidence="7" id="KW-0677">Repeat</keyword>
<dbReference type="PRINTS" id="PR00313">
    <property type="entry name" value="CABNDNGRPT"/>
</dbReference>
<dbReference type="Pfam" id="PF08548">
    <property type="entry name" value="Peptidase_M10_C"/>
    <property type="match status" value="1"/>
</dbReference>
<evidence type="ECO:0000256" key="7">
    <source>
        <dbReference type="ARBA" id="ARBA00022737"/>
    </source>
</evidence>
<dbReference type="SUPFAM" id="SSF51120">
    <property type="entry name" value="beta-Roll"/>
    <property type="match status" value="1"/>
</dbReference>
<evidence type="ECO:0000256" key="2">
    <source>
        <dbReference type="ARBA" id="ARBA00004613"/>
    </source>
</evidence>
<keyword evidence="5 12" id="KW-0645">Protease</keyword>
<dbReference type="InterPro" id="IPR013858">
    <property type="entry name" value="Peptidase_M10B_C"/>
</dbReference>
<evidence type="ECO:0000256" key="9">
    <source>
        <dbReference type="ARBA" id="ARBA00022833"/>
    </source>
</evidence>
<dbReference type="RefSeq" id="WP_126698467.1">
    <property type="nucleotide sequence ID" value="NZ_RWKW01000017.1"/>
</dbReference>
<evidence type="ECO:0000256" key="1">
    <source>
        <dbReference type="ARBA" id="ARBA00001913"/>
    </source>
</evidence>